<feature type="region of interest" description="Disordered" evidence="1">
    <location>
        <begin position="1"/>
        <end position="62"/>
    </location>
</feature>
<dbReference type="Proteomes" id="UP001302274">
    <property type="component" value="Unassembled WGS sequence"/>
</dbReference>
<sequence>MVQDKKFSSGKKATTDTSKNLDNRKGHMHTPDKDTAHSGSMKDQNLSKDKDIGSKRDVGSRK</sequence>
<reference evidence="2 3" key="1">
    <citation type="submission" date="2023-11" db="EMBL/GenBank/DDBJ databases">
        <title>A Novel Polar Bacteriovorax (B. antarcticus) Isolated from the Biocrust in Antarctica.</title>
        <authorList>
            <person name="Mun W."/>
            <person name="Choi S.Y."/>
            <person name="Mitchell R.J."/>
        </authorList>
    </citation>
    <scope>NUCLEOTIDE SEQUENCE [LARGE SCALE GENOMIC DNA]</scope>
    <source>
        <strain evidence="2 3">PP10</strain>
    </source>
</reference>
<proteinExistence type="predicted"/>
<protein>
    <submittedName>
        <fullName evidence="2">Uncharacterized protein</fullName>
    </submittedName>
</protein>
<dbReference type="RefSeq" id="WP_323577444.1">
    <property type="nucleotide sequence ID" value="NZ_JAYGJQ010000002.1"/>
</dbReference>
<keyword evidence="3" id="KW-1185">Reference proteome</keyword>
<evidence type="ECO:0000313" key="2">
    <source>
        <dbReference type="EMBL" id="MEA9357434.1"/>
    </source>
</evidence>
<name>A0ABU5VYN8_9BACT</name>
<dbReference type="EMBL" id="JAYGJQ010000002">
    <property type="protein sequence ID" value="MEA9357434.1"/>
    <property type="molecule type" value="Genomic_DNA"/>
</dbReference>
<feature type="compositionally biased region" description="Basic and acidic residues" evidence="1">
    <location>
        <begin position="45"/>
        <end position="62"/>
    </location>
</feature>
<organism evidence="2 3">
    <name type="scientific">Bacteriovorax antarcticus</name>
    <dbReference type="NCBI Taxonomy" id="3088717"/>
    <lineage>
        <taxon>Bacteria</taxon>
        <taxon>Pseudomonadati</taxon>
        <taxon>Bdellovibrionota</taxon>
        <taxon>Bacteriovoracia</taxon>
        <taxon>Bacteriovoracales</taxon>
        <taxon>Bacteriovoracaceae</taxon>
        <taxon>Bacteriovorax</taxon>
    </lineage>
</organism>
<evidence type="ECO:0000256" key="1">
    <source>
        <dbReference type="SAM" id="MobiDB-lite"/>
    </source>
</evidence>
<gene>
    <name evidence="2" type="ORF">SHI21_14500</name>
</gene>
<evidence type="ECO:0000313" key="3">
    <source>
        <dbReference type="Proteomes" id="UP001302274"/>
    </source>
</evidence>
<feature type="compositionally biased region" description="Basic and acidic residues" evidence="1">
    <location>
        <begin position="19"/>
        <end position="36"/>
    </location>
</feature>
<comment type="caution">
    <text evidence="2">The sequence shown here is derived from an EMBL/GenBank/DDBJ whole genome shotgun (WGS) entry which is preliminary data.</text>
</comment>
<accession>A0ABU5VYN8</accession>